<keyword evidence="3" id="KW-1185">Reference proteome</keyword>
<gene>
    <name evidence="2" type="ORF">FXV77_21930</name>
</gene>
<organism evidence="2 3">
    <name type="scientific">Sphingobacterium phlebotomi</name>
    <dbReference type="NCBI Taxonomy" id="2605433"/>
    <lineage>
        <taxon>Bacteria</taxon>
        <taxon>Pseudomonadati</taxon>
        <taxon>Bacteroidota</taxon>
        <taxon>Sphingobacteriia</taxon>
        <taxon>Sphingobacteriales</taxon>
        <taxon>Sphingobacteriaceae</taxon>
        <taxon>Sphingobacterium</taxon>
    </lineage>
</organism>
<evidence type="ECO:0000313" key="3">
    <source>
        <dbReference type="Proteomes" id="UP000322362"/>
    </source>
</evidence>
<accession>A0A5D4GQI5</accession>
<feature type="compositionally biased region" description="Polar residues" evidence="1">
    <location>
        <begin position="1"/>
        <end position="23"/>
    </location>
</feature>
<feature type="region of interest" description="Disordered" evidence="1">
    <location>
        <begin position="1"/>
        <end position="39"/>
    </location>
</feature>
<sequence length="73" mass="7662">MSKNFLRPQQSTNGNPWRTTGSPAGQLHGPNADTRGTNPAVSCQSCIPVWIIMIMPCAAGTVRTLQKGGIPAA</sequence>
<evidence type="ECO:0000256" key="1">
    <source>
        <dbReference type="SAM" id="MobiDB-lite"/>
    </source>
</evidence>
<protein>
    <submittedName>
        <fullName evidence="2">Uncharacterized protein</fullName>
    </submittedName>
</protein>
<name>A0A5D4GQI5_9SPHI</name>
<dbReference type="Proteomes" id="UP000322362">
    <property type="component" value="Unassembled WGS sequence"/>
</dbReference>
<reference evidence="2 3" key="1">
    <citation type="submission" date="2019-08" db="EMBL/GenBank/DDBJ databases">
        <title>Phlebobacter frassis gen. nov. sp. nov., a new member of family Sphingobacteriaceae isolated from sand fly rearing media.</title>
        <authorList>
            <person name="Kakumanu M.L."/>
            <person name="Marayati B.F."/>
            <person name="Wada-Katsumata A."/>
            <person name="Wasserberg G."/>
            <person name="Schal C."/>
            <person name="Apperson C.S."/>
            <person name="Ponnusamy L."/>
        </authorList>
    </citation>
    <scope>NUCLEOTIDE SEQUENCE [LARGE SCALE GENOMIC DNA]</scope>
    <source>
        <strain evidence="2 3">SSI9</strain>
    </source>
</reference>
<dbReference type="EMBL" id="VTAV01000052">
    <property type="protein sequence ID" value="TYR30434.1"/>
    <property type="molecule type" value="Genomic_DNA"/>
</dbReference>
<comment type="caution">
    <text evidence="2">The sequence shown here is derived from an EMBL/GenBank/DDBJ whole genome shotgun (WGS) entry which is preliminary data.</text>
</comment>
<evidence type="ECO:0000313" key="2">
    <source>
        <dbReference type="EMBL" id="TYR30434.1"/>
    </source>
</evidence>
<feature type="non-terminal residue" evidence="2">
    <location>
        <position position="73"/>
    </location>
</feature>
<dbReference type="AlphaFoldDB" id="A0A5D4GQI5"/>
<proteinExistence type="predicted"/>